<dbReference type="EMBL" id="CM007370">
    <property type="protein sequence ID" value="OIW03454.1"/>
    <property type="molecule type" value="Genomic_DNA"/>
</dbReference>
<feature type="transmembrane region" description="Helical" evidence="1">
    <location>
        <begin position="12"/>
        <end position="35"/>
    </location>
</feature>
<keyword evidence="1" id="KW-0812">Transmembrane</keyword>
<sequence>MFYEVFSSNFPPLIVSIDLALECCIVAMSIEFYILSCQKKLKKEDRYVEGRGESCGG</sequence>
<keyword evidence="3" id="KW-1185">Reference proteome</keyword>
<accession>A0A1J7GSM5</accession>
<proteinExistence type="predicted"/>
<dbReference type="AlphaFoldDB" id="A0A1J7GSM5"/>
<evidence type="ECO:0000256" key="1">
    <source>
        <dbReference type="SAM" id="Phobius"/>
    </source>
</evidence>
<name>A0A1J7GSM5_LUPAN</name>
<evidence type="ECO:0000313" key="3">
    <source>
        <dbReference type="Proteomes" id="UP000188354"/>
    </source>
</evidence>
<keyword evidence="1" id="KW-1133">Transmembrane helix</keyword>
<dbReference type="Gramene" id="OIW03454">
    <property type="protein sequence ID" value="OIW03454"/>
    <property type="gene ID" value="TanjilG_14679"/>
</dbReference>
<protein>
    <submittedName>
        <fullName evidence="2">Uncharacterized protein</fullName>
    </submittedName>
</protein>
<organism evidence="2 3">
    <name type="scientific">Lupinus angustifolius</name>
    <name type="common">Narrow-leaved blue lupine</name>
    <dbReference type="NCBI Taxonomy" id="3871"/>
    <lineage>
        <taxon>Eukaryota</taxon>
        <taxon>Viridiplantae</taxon>
        <taxon>Streptophyta</taxon>
        <taxon>Embryophyta</taxon>
        <taxon>Tracheophyta</taxon>
        <taxon>Spermatophyta</taxon>
        <taxon>Magnoliopsida</taxon>
        <taxon>eudicotyledons</taxon>
        <taxon>Gunneridae</taxon>
        <taxon>Pentapetalae</taxon>
        <taxon>rosids</taxon>
        <taxon>fabids</taxon>
        <taxon>Fabales</taxon>
        <taxon>Fabaceae</taxon>
        <taxon>Papilionoideae</taxon>
        <taxon>50 kb inversion clade</taxon>
        <taxon>genistoids sensu lato</taxon>
        <taxon>core genistoids</taxon>
        <taxon>Genisteae</taxon>
        <taxon>Lupinus</taxon>
    </lineage>
</organism>
<evidence type="ECO:0000313" key="2">
    <source>
        <dbReference type="EMBL" id="OIW03454.1"/>
    </source>
</evidence>
<gene>
    <name evidence="2" type="ORF">TanjilG_14679</name>
</gene>
<reference evidence="2 3" key="1">
    <citation type="journal article" date="2017" name="Plant Biotechnol. J.">
        <title>A comprehensive draft genome sequence for lupin (Lupinus angustifolius), an emerging health food: insights into plant-microbe interactions and legume evolution.</title>
        <authorList>
            <person name="Hane J.K."/>
            <person name="Ming Y."/>
            <person name="Kamphuis L.G."/>
            <person name="Nelson M.N."/>
            <person name="Garg G."/>
            <person name="Atkins C.A."/>
            <person name="Bayer P.E."/>
            <person name="Bravo A."/>
            <person name="Bringans S."/>
            <person name="Cannon S."/>
            <person name="Edwards D."/>
            <person name="Foley R."/>
            <person name="Gao L.L."/>
            <person name="Harrison M.J."/>
            <person name="Huang W."/>
            <person name="Hurgobin B."/>
            <person name="Li S."/>
            <person name="Liu C.W."/>
            <person name="McGrath A."/>
            <person name="Morahan G."/>
            <person name="Murray J."/>
            <person name="Weller J."/>
            <person name="Jian J."/>
            <person name="Singh K.B."/>
        </authorList>
    </citation>
    <scope>NUCLEOTIDE SEQUENCE [LARGE SCALE GENOMIC DNA]</scope>
    <source>
        <strain evidence="3">cv. Tanjil</strain>
        <tissue evidence="2">Whole plant</tissue>
    </source>
</reference>
<keyword evidence="1" id="KW-0472">Membrane</keyword>
<dbReference type="Proteomes" id="UP000188354">
    <property type="component" value="Chromosome LG10"/>
</dbReference>